<comment type="caution">
    <text evidence="1">The sequence shown here is derived from an EMBL/GenBank/DDBJ whole genome shotgun (WGS) entry which is preliminary data.</text>
</comment>
<name>A0A010RWY2_PSEFL</name>
<dbReference type="InterPro" id="IPR011008">
    <property type="entry name" value="Dimeric_a/b-barrel"/>
</dbReference>
<dbReference type="PATRIC" id="fig|1042209.11.peg.3722"/>
<dbReference type="OrthoDB" id="6537357at2"/>
<dbReference type="HOGENOM" id="CLU_089364_2_0_6"/>
<dbReference type="AlphaFoldDB" id="A0A010RWY2"/>
<reference evidence="1 2" key="1">
    <citation type="journal article" date="2011" name="J. Bacteriol.">
        <title>Draft genome sequence of the polycyclic aromatic hydrocarbon-degrading, genetically engineered bioluminescent bioreporter Pseudomonas fluorescens HK44.</title>
        <authorList>
            <person name="Chauhan A."/>
            <person name="Layton A.C."/>
            <person name="Williams D.E."/>
            <person name="Smartt A.E."/>
            <person name="Ripp S."/>
            <person name="Karpinets T.V."/>
            <person name="Brown S.D."/>
            <person name="Sayler G.S."/>
        </authorList>
    </citation>
    <scope>NUCLEOTIDE SEQUENCE [LARGE SCALE GENOMIC DNA]</scope>
    <source>
        <strain evidence="1 2">HK44</strain>
    </source>
</reference>
<dbReference type="eggNOG" id="ENOG5033BZB">
    <property type="taxonomic scope" value="Bacteria"/>
</dbReference>
<organism evidence="1 2">
    <name type="scientific">Pseudomonas fluorescens HK44</name>
    <dbReference type="NCBI Taxonomy" id="1042209"/>
    <lineage>
        <taxon>Bacteria</taxon>
        <taxon>Pseudomonadati</taxon>
        <taxon>Pseudomonadota</taxon>
        <taxon>Gammaproteobacteria</taxon>
        <taxon>Pseudomonadales</taxon>
        <taxon>Pseudomonadaceae</taxon>
        <taxon>Pseudomonas</taxon>
    </lineage>
</organism>
<gene>
    <name evidence="1" type="ORF">HK44_006715</name>
</gene>
<protein>
    <submittedName>
        <fullName evidence="1">Uncharacterized protein</fullName>
    </submittedName>
</protein>
<dbReference type="RefSeq" id="WP_019690380.1">
    <property type="nucleotide sequence ID" value="NZ_AFOY02000015.1"/>
</dbReference>
<accession>A0A010RWY2</accession>
<proteinExistence type="predicted"/>
<sequence length="214" mass="24281">MPDFSHTALPTLDNCIMNGALLLALMQPPSSQEEEFNDWYDTEHFPQRLVLPGFLDGQRWVCSEGWPRYLALYELENEDVLNTAQYLSVSGARSTPWSRRILPRTVGRQRIVLRTCAEARRPGQAASLLLMSWNMPAHVDMESFISTVDAQINTIAGVLTLQWGENLAPPVDRGRSLFLIATFDYCIQSSALDAMRRPLNVGCTHFNLYLPYCR</sequence>
<dbReference type="Proteomes" id="UP000022611">
    <property type="component" value="Unassembled WGS sequence"/>
</dbReference>
<dbReference type="EMBL" id="AFOY02000015">
    <property type="protein sequence ID" value="EXF93374.1"/>
    <property type="molecule type" value="Genomic_DNA"/>
</dbReference>
<evidence type="ECO:0000313" key="1">
    <source>
        <dbReference type="EMBL" id="EXF93374.1"/>
    </source>
</evidence>
<evidence type="ECO:0000313" key="2">
    <source>
        <dbReference type="Proteomes" id="UP000022611"/>
    </source>
</evidence>
<dbReference type="SUPFAM" id="SSF54909">
    <property type="entry name" value="Dimeric alpha+beta barrel"/>
    <property type="match status" value="1"/>
</dbReference>